<gene>
    <name evidence="2" type="ORF">JJB09_16865</name>
</gene>
<dbReference type="EMBL" id="JAEQNC010000009">
    <property type="protein sequence ID" value="MBL0373697.1"/>
    <property type="molecule type" value="Genomic_DNA"/>
</dbReference>
<dbReference type="Proteomes" id="UP000633219">
    <property type="component" value="Unassembled WGS sequence"/>
</dbReference>
<keyword evidence="1" id="KW-0812">Transmembrane</keyword>
<accession>A0A936YS01</accession>
<reference evidence="2" key="1">
    <citation type="submission" date="2021-01" db="EMBL/GenBank/DDBJ databases">
        <title>Rhizobium sp. strain KVB221 16S ribosomal RNA gene Genome sequencing and assembly.</title>
        <authorList>
            <person name="Kang M."/>
        </authorList>
    </citation>
    <scope>NUCLEOTIDE SEQUENCE</scope>
    <source>
        <strain evidence="2">KVB221</strain>
    </source>
</reference>
<name>A0A936YS01_9HYPH</name>
<dbReference type="AlphaFoldDB" id="A0A936YS01"/>
<keyword evidence="3" id="KW-1185">Reference proteome</keyword>
<evidence type="ECO:0000313" key="3">
    <source>
        <dbReference type="Proteomes" id="UP000633219"/>
    </source>
</evidence>
<evidence type="ECO:0000256" key="1">
    <source>
        <dbReference type="SAM" id="Phobius"/>
    </source>
</evidence>
<feature type="transmembrane region" description="Helical" evidence="1">
    <location>
        <begin position="21"/>
        <end position="43"/>
    </location>
</feature>
<comment type="caution">
    <text evidence="2">The sequence shown here is derived from an EMBL/GenBank/DDBJ whole genome shotgun (WGS) entry which is preliminary data.</text>
</comment>
<organism evidence="2 3">
    <name type="scientific">Rhizobium setariae</name>
    <dbReference type="NCBI Taxonomy" id="2801340"/>
    <lineage>
        <taxon>Bacteria</taxon>
        <taxon>Pseudomonadati</taxon>
        <taxon>Pseudomonadota</taxon>
        <taxon>Alphaproteobacteria</taxon>
        <taxon>Hyphomicrobiales</taxon>
        <taxon>Rhizobiaceae</taxon>
        <taxon>Rhizobium/Agrobacterium group</taxon>
        <taxon>Rhizobium</taxon>
    </lineage>
</organism>
<keyword evidence="1" id="KW-0472">Membrane</keyword>
<dbReference type="RefSeq" id="WP_201660625.1">
    <property type="nucleotide sequence ID" value="NZ_JAEQNC010000009.1"/>
</dbReference>
<feature type="transmembrane region" description="Helical" evidence="1">
    <location>
        <begin position="49"/>
        <end position="73"/>
    </location>
</feature>
<proteinExistence type="predicted"/>
<protein>
    <submittedName>
        <fullName evidence="2">Uncharacterized protein</fullName>
    </submittedName>
</protein>
<keyword evidence="1" id="KW-1133">Transmembrane helix</keyword>
<sequence length="86" mass="9712">MMVLRAVCQGAALHCHDPSYGWLWLNVFMIMVSIVILTETFFWAPNDVIFTLFATAVIMFSLYAPAVATYPGIQRRTPARGAMREL</sequence>
<evidence type="ECO:0000313" key="2">
    <source>
        <dbReference type="EMBL" id="MBL0373697.1"/>
    </source>
</evidence>